<comment type="caution">
    <text evidence="2">The sequence shown here is derived from an EMBL/GenBank/DDBJ whole genome shotgun (WGS) entry which is preliminary data.</text>
</comment>
<accession>A0A845AHJ5</accession>
<evidence type="ECO:0000259" key="1">
    <source>
        <dbReference type="Pfam" id="PF11984"/>
    </source>
</evidence>
<proteinExistence type="predicted"/>
<dbReference type="RefSeq" id="WP_160752955.1">
    <property type="nucleotide sequence ID" value="NZ_WTYA01000005.1"/>
</dbReference>
<dbReference type="Pfam" id="PF11984">
    <property type="entry name" value="DUF3485"/>
    <property type="match status" value="1"/>
</dbReference>
<evidence type="ECO:0000313" key="3">
    <source>
        <dbReference type="Proteomes" id="UP000439780"/>
    </source>
</evidence>
<dbReference type="EMBL" id="WTYA01000005">
    <property type="protein sequence ID" value="MXP28653.1"/>
    <property type="molecule type" value="Genomic_DNA"/>
</dbReference>
<evidence type="ECO:0000313" key="2">
    <source>
        <dbReference type="EMBL" id="MXP28653.1"/>
    </source>
</evidence>
<keyword evidence="3" id="KW-1185">Reference proteome</keyword>
<name>A0A845AHJ5_9SPHN</name>
<dbReference type="Proteomes" id="UP000439780">
    <property type="component" value="Unassembled WGS sequence"/>
</dbReference>
<dbReference type="InterPro" id="IPR014263">
    <property type="entry name" value="Methanolan_biosynth_EpsI"/>
</dbReference>
<feature type="domain" description="Methanolan biosynthesis EpsI" evidence="1">
    <location>
        <begin position="19"/>
        <end position="217"/>
    </location>
</feature>
<dbReference type="NCBIfam" id="NF045608">
    <property type="entry name" value="EpsI_type_V"/>
    <property type="match status" value="1"/>
</dbReference>
<organism evidence="2 3">
    <name type="scientific">Qipengyuania algicida</name>
    <dbReference type="NCBI Taxonomy" id="1836209"/>
    <lineage>
        <taxon>Bacteria</taxon>
        <taxon>Pseudomonadati</taxon>
        <taxon>Pseudomonadota</taxon>
        <taxon>Alphaproteobacteria</taxon>
        <taxon>Sphingomonadales</taxon>
        <taxon>Erythrobacteraceae</taxon>
        <taxon>Qipengyuania</taxon>
    </lineage>
</organism>
<gene>
    <name evidence="2" type="primary">epsI</name>
    <name evidence="2" type="ORF">GRI58_07450</name>
</gene>
<protein>
    <submittedName>
        <fullName evidence="2">EpsI family protein</fullName>
    </submittedName>
</protein>
<sequence length="235" mass="26406">MDDAPDKPMLNLDRRKVVLGLGLAAASGFALARQPAPNRPRIKTEEFKSWIPKKVGQYEFETSSGLVLPPSDALSDRLYDNLITRTYQAPNGSVVMLLIAYNNRQDGVLQMHRPEICYPAGGYALSPIDPIDVALPDGEQLPSQIFTARSDTRNEVVLYWTRVEDDFPRRWIEQRLAVARANLRGIIPDGVLVRVSMLSGDLGHVEKPLEDFVRQLFLESPPNLRNILFNTPLKT</sequence>
<dbReference type="AlphaFoldDB" id="A0A845AHJ5"/>
<reference evidence="2 3" key="1">
    <citation type="submission" date="2019-12" db="EMBL/GenBank/DDBJ databases">
        <title>Genomic-based taxomic classification of the family Erythrobacteraceae.</title>
        <authorList>
            <person name="Xu L."/>
        </authorList>
    </citation>
    <scope>NUCLEOTIDE SEQUENCE [LARGE SCALE GENOMIC DNA]</scope>
    <source>
        <strain evidence="2 3">KEMB 9005-328</strain>
    </source>
</reference>
<dbReference type="InterPro" id="IPR054654">
    <property type="entry name" value="EpsI_type_V_pred"/>
</dbReference>
<dbReference type="OrthoDB" id="8208147at2"/>
<dbReference type="NCBIfam" id="TIGR02914">
    <property type="entry name" value="EpsI_fam"/>
    <property type="match status" value="1"/>
</dbReference>